<dbReference type="NCBIfam" id="TIGR00787">
    <property type="entry name" value="dctP"/>
    <property type="match status" value="1"/>
</dbReference>
<protein>
    <submittedName>
        <fullName evidence="5">Tripartite ATP-independent transporter solute receptor, DctP family</fullName>
    </submittedName>
</protein>
<dbReference type="Pfam" id="PF03480">
    <property type="entry name" value="DctP"/>
    <property type="match status" value="1"/>
</dbReference>
<name>A0A1I4RLT1_9BACT</name>
<evidence type="ECO:0000256" key="2">
    <source>
        <dbReference type="ARBA" id="ARBA00022448"/>
    </source>
</evidence>
<keyword evidence="5" id="KW-0675">Receptor</keyword>
<proteinExistence type="inferred from homology"/>
<accession>A0A1I4RLT1</accession>
<organism evidence="5 6">
    <name type="scientific">Thermodesulforhabdus norvegica</name>
    <dbReference type="NCBI Taxonomy" id="39841"/>
    <lineage>
        <taxon>Bacteria</taxon>
        <taxon>Pseudomonadati</taxon>
        <taxon>Thermodesulfobacteriota</taxon>
        <taxon>Syntrophobacteria</taxon>
        <taxon>Syntrophobacterales</taxon>
        <taxon>Thermodesulforhabdaceae</taxon>
        <taxon>Thermodesulforhabdus</taxon>
    </lineage>
</organism>
<feature type="signal peptide" evidence="4">
    <location>
        <begin position="1"/>
        <end position="26"/>
    </location>
</feature>
<dbReference type="InterPro" id="IPR004682">
    <property type="entry name" value="TRAP_DctP"/>
</dbReference>
<keyword evidence="2" id="KW-0813">Transport</keyword>
<keyword evidence="3 4" id="KW-0732">Signal</keyword>
<dbReference type="PIRSF" id="PIRSF006470">
    <property type="entry name" value="DctB"/>
    <property type="match status" value="1"/>
</dbReference>
<dbReference type="EMBL" id="FOUU01000001">
    <property type="protein sequence ID" value="SFM53191.1"/>
    <property type="molecule type" value="Genomic_DNA"/>
</dbReference>
<dbReference type="STRING" id="39841.SAMN05660836_00689"/>
<dbReference type="AlphaFoldDB" id="A0A1I4RLT1"/>
<evidence type="ECO:0000313" key="5">
    <source>
        <dbReference type="EMBL" id="SFM53191.1"/>
    </source>
</evidence>
<dbReference type="Gene3D" id="3.40.190.170">
    <property type="entry name" value="Bacterial extracellular solute-binding protein, family 7"/>
    <property type="match status" value="1"/>
</dbReference>
<sequence length="340" mass="38051">MSRTRATGLMVVLCVALLTLSGMVQAAEYKSEYKMSIVVGPKGPWGEAAQKFADLVKERTGGRINIKCYFAGQLFAGKQTNEFLLLRQGVADFALASTINWSPQVPELNLFALPFFFDNYEQVDAVKNGEPGRILFEKIEEKGVIGLAWGENGFRELTNRVRPVEKPEDLAGLKVRVVGSPIFIDIFRALGANPINMNWGEAQTAFQQGTVDGQENPVNAVIIPYQLWQVHPYITIWHYAIDPLILGVSKKTWEGFTEEDRKIIAEAAQEACSWEVDRAREGLTGEMPALKILEQKGMKVTVLTPEQRQAFRAKTREVYEKWKATIGADLVEEAEKLLGR</sequence>
<keyword evidence="6" id="KW-1185">Reference proteome</keyword>
<dbReference type="PANTHER" id="PTHR33376:SF7">
    <property type="entry name" value="C4-DICARBOXYLATE-BINDING PROTEIN DCTB"/>
    <property type="match status" value="1"/>
</dbReference>
<dbReference type="NCBIfam" id="NF037995">
    <property type="entry name" value="TRAP_S1"/>
    <property type="match status" value="1"/>
</dbReference>
<dbReference type="Proteomes" id="UP000199611">
    <property type="component" value="Unassembled WGS sequence"/>
</dbReference>
<reference evidence="6" key="1">
    <citation type="submission" date="2016-10" db="EMBL/GenBank/DDBJ databases">
        <authorList>
            <person name="Varghese N."/>
            <person name="Submissions S."/>
        </authorList>
    </citation>
    <scope>NUCLEOTIDE SEQUENCE [LARGE SCALE GENOMIC DNA]</scope>
    <source>
        <strain evidence="6">DSM 9990</strain>
    </source>
</reference>
<dbReference type="PANTHER" id="PTHR33376">
    <property type="match status" value="1"/>
</dbReference>
<evidence type="ECO:0000313" key="6">
    <source>
        <dbReference type="Proteomes" id="UP000199611"/>
    </source>
</evidence>
<dbReference type="CDD" id="cd13678">
    <property type="entry name" value="PBP2_TRAP_DctP10"/>
    <property type="match status" value="1"/>
</dbReference>
<gene>
    <name evidence="5" type="ORF">SAMN05660836_00689</name>
</gene>
<dbReference type="InterPro" id="IPR038404">
    <property type="entry name" value="TRAP_DctP_sf"/>
</dbReference>
<dbReference type="RefSeq" id="WP_218148785.1">
    <property type="nucleotide sequence ID" value="NZ_FOUU01000001.1"/>
</dbReference>
<feature type="chain" id="PRO_5011659052" evidence="4">
    <location>
        <begin position="27"/>
        <end position="340"/>
    </location>
</feature>
<evidence type="ECO:0000256" key="4">
    <source>
        <dbReference type="SAM" id="SignalP"/>
    </source>
</evidence>
<dbReference type="InterPro" id="IPR018389">
    <property type="entry name" value="DctP_fam"/>
</dbReference>
<dbReference type="GO" id="GO:0055085">
    <property type="term" value="P:transmembrane transport"/>
    <property type="evidence" value="ECO:0007669"/>
    <property type="project" value="InterPro"/>
</dbReference>
<evidence type="ECO:0000256" key="1">
    <source>
        <dbReference type="ARBA" id="ARBA00009023"/>
    </source>
</evidence>
<dbReference type="GO" id="GO:0030288">
    <property type="term" value="C:outer membrane-bounded periplasmic space"/>
    <property type="evidence" value="ECO:0007669"/>
    <property type="project" value="InterPro"/>
</dbReference>
<evidence type="ECO:0000256" key="3">
    <source>
        <dbReference type="ARBA" id="ARBA00022729"/>
    </source>
</evidence>
<comment type="similarity">
    <text evidence="1">Belongs to the bacterial solute-binding protein 7 family.</text>
</comment>